<reference evidence="8 9" key="1">
    <citation type="submission" date="2019-11" db="EMBL/GenBank/DDBJ databases">
        <authorList>
            <person name="Jiao W.-B."/>
            <person name="Schneeberger K."/>
        </authorList>
    </citation>
    <scope>NUCLEOTIDE SEQUENCE [LARGE SCALE GENOMIC DNA]</scope>
    <source>
        <strain evidence="9">cv. An-1</strain>
    </source>
</reference>
<dbReference type="CDD" id="cd08378">
    <property type="entry name" value="C2B_MCTP_PRT_plant"/>
    <property type="match status" value="1"/>
</dbReference>
<dbReference type="InterPro" id="IPR035892">
    <property type="entry name" value="C2_domain_sf"/>
</dbReference>
<evidence type="ECO:0000313" key="9">
    <source>
        <dbReference type="Proteomes" id="UP000426265"/>
    </source>
</evidence>
<dbReference type="InterPro" id="IPR047257">
    <property type="entry name" value="C2B_MCTP_PRT_plant"/>
</dbReference>
<evidence type="ECO:0000313" key="8">
    <source>
        <dbReference type="EMBL" id="VYS69306.1"/>
    </source>
</evidence>
<gene>
    <name evidence="8" type="ORF">AN1_LOCUS24692</name>
</gene>
<dbReference type="InterPro" id="IPR047259">
    <property type="entry name" value="QUIRKY-like"/>
</dbReference>
<dbReference type="InterPro" id="IPR013583">
    <property type="entry name" value="MCTP_C"/>
</dbReference>
<keyword evidence="3" id="KW-0677">Repeat</keyword>
<dbReference type="Proteomes" id="UP000426265">
    <property type="component" value="Unassembled WGS sequence"/>
</dbReference>
<name>A0A654G829_ARATH</name>
<dbReference type="PANTHER" id="PTHR31425">
    <property type="entry name" value="PHOSPHORIBOSYLANTHRANILATE TRANSFERASE ISOFORM 1"/>
    <property type="match status" value="1"/>
</dbReference>
<dbReference type="EMBL" id="CACRSJ010000110">
    <property type="protein sequence ID" value="VYS69306.1"/>
    <property type="molecule type" value="Genomic_DNA"/>
</dbReference>
<sequence>MAEHDFSLKETCPKIGGRRSIPGGDMLTSSFDLVERMTFLYIRIVKARALPSDDLFVEVTIGRYKGRTKRSTNPYPNLEFDEVFAFNSDRLQGNMLEVTMKMNEEEIIGQCRFEVAEIPTRIPPDSPLAPQWDRLEDRNANRFGEEVMVSVWMGTQADEVCPEAWHSDSATVTGENAVIVRSKVYLSPRLWYFRVNVIEAQVLVLLQGNRTNPEVLVKGFVGNVVVRSRVLQSRTMSPVLERGYDVGQKEECLGICEIKLSQVERRVLPGPVPALWYNLERVGDSGFAGRIHLRVSLDGGYHVLDESIQYSSDYRASAKLLWTPTIGVLVLGVISASGSIPMKSRMVEAPPMHIAWRNMGKNGIRLSTLETERIYTHSYPLIVLKPDGVKKMGEIQLAIRFSCISTIDMLQKYSEPLLPEMHYLTPLSIYQLDSLRHQATHILCLKLGRSEPPLGRDVIEYMLDFGSNIWCLRRGRAHFERILSKADSALPDELDEEFDGFPSARSADLVRNREDDDGLCDLATQGERVKNLLSWRDPRATFLFSMFCLVACGVIFLVSMKLLMTLLAFYVMRHPRLRVFDIPSVPQNFFRRLPSRADSML</sequence>
<organism evidence="8 9">
    <name type="scientific">Arabidopsis thaliana</name>
    <name type="common">Mouse-ear cress</name>
    <dbReference type="NCBI Taxonomy" id="3702"/>
    <lineage>
        <taxon>Eukaryota</taxon>
        <taxon>Viridiplantae</taxon>
        <taxon>Streptophyta</taxon>
        <taxon>Embryophyta</taxon>
        <taxon>Tracheophyta</taxon>
        <taxon>Spermatophyta</taxon>
        <taxon>Magnoliopsida</taxon>
        <taxon>eudicotyledons</taxon>
        <taxon>Gunneridae</taxon>
        <taxon>Pentapetalae</taxon>
        <taxon>rosids</taxon>
        <taxon>malvids</taxon>
        <taxon>Brassicales</taxon>
        <taxon>Brassicaceae</taxon>
        <taxon>Camelineae</taxon>
        <taxon>Arabidopsis</taxon>
    </lineage>
</organism>
<dbReference type="SMART" id="SM00239">
    <property type="entry name" value="C2"/>
    <property type="match status" value="1"/>
</dbReference>
<evidence type="ECO:0000256" key="6">
    <source>
        <dbReference type="SAM" id="Phobius"/>
    </source>
</evidence>
<protein>
    <recommendedName>
        <fullName evidence="7">C2 domain-containing protein</fullName>
    </recommendedName>
</protein>
<dbReference type="Pfam" id="PF00168">
    <property type="entry name" value="C2"/>
    <property type="match status" value="1"/>
</dbReference>
<proteinExistence type="predicted"/>
<accession>A0A654G829</accession>
<keyword evidence="2 6" id="KW-0812">Transmembrane</keyword>
<dbReference type="Gene3D" id="2.60.40.150">
    <property type="entry name" value="C2 domain"/>
    <property type="match status" value="1"/>
</dbReference>
<dbReference type="AlphaFoldDB" id="A0A654G829"/>
<evidence type="ECO:0000259" key="7">
    <source>
        <dbReference type="SMART" id="SM00239"/>
    </source>
</evidence>
<dbReference type="Pfam" id="PF08372">
    <property type="entry name" value="PRT_C"/>
    <property type="match status" value="1"/>
</dbReference>
<keyword evidence="5 6" id="KW-0472">Membrane</keyword>
<dbReference type="InterPro" id="IPR000008">
    <property type="entry name" value="C2_dom"/>
</dbReference>
<dbReference type="ExpressionAtlas" id="A0A654G829">
    <property type="expression patterns" value="baseline and differential"/>
</dbReference>
<dbReference type="SUPFAM" id="SSF49562">
    <property type="entry name" value="C2 domain (Calcium/lipid-binding domain, CaLB)"/>
    <property type="match status" value="2"/>
</dbReference>
<evidence type="ECO:0000256" key="3">
    <source>
        <dbReference type="ARBA" id="ARBA00022737"/>
    </source>
</evidence>
<evidence type="ECO:0000256" key="4">
    <source>
        <dbReference type="ARBA" id="ARBA00022989"/>
    </source>
</evidence>
<comment type="subcellular location">
    <subcellularLocation>
        <location evidence="1">Membrane</location>
        <topology evidence="1">Multi-pass membrane protein</topology>
    </subcellularLocation>
</comment>
<dbReference type="GO" id="GO:0016020">
    <property type="term" value="C:membrane"/>
    <property type="evidence" value="ECO:0007669"/>
    <property type="project" value="UniProtKB-SubCell"/>
</dbReference>
<keyword evidence="4 6" id="KW-1133">Transmembrane helix</keyword>
<dbReference type="PANTHER" id="PTHR31425:SF34">
    <property type="entry name" value="C2 DOMAIN-CONTAINING PROTEIN-RELATED"/>
    <property type="match status" value="1"/>
</dbReference>
<evidence type="ECO:0000256" key="2">
    <source>
        <dbReference type="ARBA" id="ARBA00022692"/>
    </source>
</evidence>
<feature type="domain" description="C2" evidence="7">
    <location>
        <begin position="39"/>
        <end position="127"/>
    </location>
</feature>
<evidence type="ECO:0000256" key="1">
    <source>
        <dbReference type="ARBA" id="ARBA00004141"/>
    </source>
</evidence>
<evidence type="ECO:0000256" key="5">
    <source>
        <dbReference type="ARBA" id="ARBA00023136"/>
    </source>
</evidence>
<feature type="transmembrane region" description="Helical" evidence="6">
    <location>
        <begin position="542"/>
        <end position="571"/>
    </location>
</feature>